<dbReference type="PANTHER" id="PTHR30606">
    <property type="entry name" value="LIPID A BIOSYNTHESIS LAUROYL ACYLTRANSFERASE"/>
    <property type="match status" value="1"/>
</dbReference>
<dbReference type="EMBL" id="JAKGSG010000035">
    <property type="protein sequence ID" value="MCF4121877.1"/>
    <property type="molecule type" value="Genomic_DNA"/>
</dbReference>
<protein>
    <submittedName>
        <fullName evidence="7">Phosphatidylinositol mannoside acyltransferase</fullName>
    </submittedName>
</protein>
<keyword evidence="4" id="KW-0808">Transferase</keyword>
<dbReference type="GO" id="GO:0016746">
    <property type="term" value="F:acyltransferase activity"/>
    <property type="evidence" value="ECO:0007669"/>
    <property type="project" value="UniProtKB-KW"/>
</dbReference>
<proteinExistence type="predicted"/>
<gene>
    <name evidence="7" type="ORF">L1785_12875</name>
</gene>
<dbReference type="RefSeq" id="WP_236089675.1">
    <property type="nucleotide sequence ID" value="NZ_JAKGSG010000035.1"/>
</dbReference>
<evidence type="ECO:0000256" key="3">
    <source>
        <dbReference type="ARBA" id="ARBA00022519"/>
    </source>
</evidence>
<dbReference type="GO" id="GO:0005886">
    <property type="term" value="C:plasma membrane"/>
    <property type="evidence" value="ECO:0007669"/>
    <property type="project" value="UniProtKB-SubCell"/>
</dbReference>
<comment type="subcellular location">
    <subcellularLocation>
        <location evidence="1">Cell inner membrane</location>
    </subcellularLocation>
</comment>
<sequence length="340" mass="37087">MSAVADAYTFAWRHAAKVPEPVLRAAFTLVADVTWLRRGSGVRRLEANYARVRPDLDARGVRRLSRAGMRSYMRYFREAFTLQGATTAQLDARVRFEGYEENLRPILDPDGPGTAPERRGAAALALGHLGNWDLAGAYCSPRLGRVLTVAERLEPEELFTEFVAFRRSIGIDVLPLGDSDVFRRLVAGAVGGNVVVPLLADRDLTSTGIEVDLLGHRARVAAGPAALALAARVPLLPTVVTYERLTGPRRRAAGTPWGIVIEFCPPVELPSGTPRDERVVVLTQAWVDTLARTIAERTEDWHMLQRVFVEDLDPVRAERAGAAGRAAWAAGAGDPEPEAL</sequence>
<evidence type="ECO:0000256" key="4">
    <source>
        <dbReference type="ARBA" id="ARBA00022679"/>
    </source>
</evidence>
<keyword evidence="5" id="KW-0472">Membrane</keyword>
<reference evidence="7" key="1">
    <citation type="submission" date="2022-01" db="EMBL/GenBank/DDBJ databases">
        <title>Antribacter sp. nov., isolated from Guizhou of China.</title>
        <authorList>
            <person name="Chengliang C."/>
            <person name="Ya Z."/>
        </authorList>
    </citation>
    <scope>NUCLEOTIDE SEQUENCE</scope>
    <source>
        <strain evidence="7">KLBMP 9083</strain>
    </source>
</reference>
<dbReference type="Pfam" id="PF03279">
    <property type="entry name" value="Lip_A_acyltrans"/>
    <property type="match status" value="1"/>
</dbReference>
<dbReference type="PANTHER" id="PTHR30606:SF10">
    <property type="entry name" value="PHOSPHATIDYLINOSITOL MANNOSIDE ACYLTRANSFERASE"/>
    <property type="match status" value="1"/>
</dbReference>
<evidence type="ECO:0000313" key="8">
    <source>
        <dbReference type="Proteomes" id="UP001165405"/>
    </source>
</evidence>
<accession>A0AA41U9R0</accession>
<dbReference type="AlphaFoldDB" id="A0AA41U9R0"/>
<dbReference type="GO" id="GO:0009247">
    <property type="term" value="P:glycolipid biosynthetic process"/>
    <property type="evidence" value="ECO:0007669"/>
    <property type="project" value="UniProtKB-ARBA"/>
</dbReference>
<organism evidence="7 8">
    <name type="scientific">Antribacter soli</name>
    <dbReference type="NCBI Taxonomy" id="2910976"/>
    <lineage>
        <taxon>Bacteria</taxon>
        <taxon>Bacillati</taxon>
        <taxon>Actinomycetota</taxon>
        <taxon>Actinomycetes</taxon>
        <taxon>Micrococcales</taxon>
        <taxon>Promicromonosporaceae</taxon>
        <taxon>Antribacter</taxon>
    </lineage>
</organism>
<dbReference type="Proteomes" id="UP001165405">
    <property type="component" value="Unassembled WGS sequence"/>
</dbReference>
<name>A0AA41U9R0_9MICO</name>
<evidence type="ECO:0000256" key="5">
    <source>
        <dbReference type="ARBA" id="ARBA00023136"/>
    </source>
</evidence>
<keyword evidence="8" id="KW-1185">Reference proteome</keyword>
<dbReference type="InterPro" id="IPR004960">
    <property type="entry name" value="LipA_acyltrans"/>
</dbReference>
<keyword evidence="2" id="KW-1003">Cell membrane</keyword>
<dbReference type="NCBIfam" id="NF005919">
    <property type="entry name" value="PRK07920.1"/>
    <property type="match status" value="1"/>
</dbReference>
<comment type="caution">
    <text evidence="7">The sequence shown here is derived from an EMBL/GenBank/DDBJ whole genome shotgun (WGS) entry which is preliminary data.</text>
</comment>
<keyword evidence="3" id="KW-0997">Cell inner membrane</keyword>
<evidence type="ECO:0000256" key="1">
    <source>
        <dbReference type="ARBA" id="ARBA00004533"/>
    </source>
</evidence>
<keyword evidence="6 7" id="KW-0012">Acyltransferase</keyword>
<evidence type="ECO:0000256" key="2">
    <source>
        <dbReference type="ARBA" id="ARBA00022475"/>
    </source>
</evidence>
<evidence type="ECO:0000256" key="6">
    <source>
        <dbReference type="ARBA" id="ARBA00023315"/>
    </source>
</evidence>
<evidence type="ECO:0000313" key="7">
    <source>
        <dbReference type="EMBL" id="MCF4121877.1"/>
    </source>
</evidence>